<dbReference type="InterPro" id="IPR019921">
    <property type="entry name" value="Lucif-like_OxRdtase_Rv2161c"/>
</dbReference>
<dbReference type="OrthoDB" id="5172444at2"/>
<feature type="domain" description="Luciferase-like" evidence="1">
    <location>
        <begin position="20"/>
        <end position="223"/>
    </location>
</feature>
<gene>
    <name evidence="2" type="ORF">MHEC_46920</name>
</gene>
<dbReference type="InterPro" id="IPR011251">
    <property type="entry name" value="Luciferase-like_dom"/>
</dbReference>
<dbReference type="GO" id="GO:0008726">
    <property type="term" value="F:alkanesulfonate monooxygenase activity"/>
    <property type="evidence" value="ECO:0007669"/>
    <property type="project" value="TreeGrafter"/>
</dbReference>
<dbReference type="InterPro" id="IPR036661">
    <property type="entry name" value="Luciferase-like_sf"/>
</dbReference>
<keyword evidence="3" id="KW-1185">Reference proteome</keyword>
<accession>A0A2I3EWR9</accession>
<dbReference type="Gene3D" id="3.20.20.30">
    <property type="entry name" value="Luciferase-like domain"/>
    <property type="match status" value="1"/>
</dbReference>
<sequence>MYFSITHPMHSHPYHPQLACGDGISAVASAAEAAGFHGFGFTDHPAPTQRWLDAGGHDALDPFVAMGFAAARTTTLRLIPNIVVLPYRNPFLVAKSGATLDLLSGGRFTLAVGVGYLKREFAALGVDYDKRAELFDEALEVIRAVWTTDEMSFDGRHFTARGITAHPRPVSQPHPPIWIGGNTGAARQRVVEHGDGWCPFPAPATLAQTARTATIDSIERLAAGVEDLRRRLEAAGRDWTAIDVVFTNIDGGSPAGDDFNADAYLTGLDKLAALGVTWVQVGLPGDSLAHVLETIDRFRALVIDAAQP</sequence>
<dbReference type="STRING" id="110505.ACT16_05360"/>
<dbReference type="Proteomes" id="UP000595446">
    <property type="component" value="Chromosome"/>
</dbReference>
<reference evidence="2 3" key="1">
    <citation type="submission" date="2020-12" db="EMBL/GenBank/DDBJ databases">
        <title>Complete genome sequence of Mycobacterium heckeshornense JCM 15655T, closely related to a pathogenic non-tuberculous mycobacterial species Mycobacterium xenopi.</title>
        <authorList>
            <person name="Yoshida M."/>
            <person name="Fukano H."/>
            <person name="Asakura T."/>
            <person name="Suzuki M."/>
            <person name="Hoshino Y."/>
        </authorList>
    </citation>
    <scope>NUCLEOTIDE SEQUENCE [LARGE SCALE GENOMIC DNA]</scope>
    <source>
        <strain evidence="2 3">JCM 15655</strain>
    </source>
</reference>
<name>A0A2I3EWR9_9MYCO</name>
<dbReference type="SUPFAM" id="SSF51679">
    <property type="entry name" value="Bacterial luciferase-like"/>
    <property type="match status" value="1"/>
</dbReference>
<evidence type="ECO:0000313" key="2">
    <source>
        <dbReference type="EMBL" id="BCO38259.1"/>
    </source>
</evidence>
<dbReference type="EMBL" id="AP024237">
    <property type="protein sequence ID" value="BCO38259.1"/>
    <property type="molecule type" value="Genomic_DNA"/>
</dbReference>
<dbReference type="PANTHER" id="PTHR42847:SF4">
    <property type="entry name" value="ALKANESULFONATE MONOOXYGENASE-RELATED"/>
    <property type="match status" value="1"/>
</dbReference>
<dbReference type="Pfam" id="PF00296">
    <property type="entry name" value="Bac_luciferase"/>
    <property type="match status" value="1"/>
</dbReference>
<dbReference type="NCBIfam" id="TIGR03619">
    <property type="entry name" value="F420_Rv2161c"/>
    <property type="match status" value="1"/>
</dbReference>
<dbReference type="RefSeq" id="WP_048890417.1">
    <property type="nucleotide sequence ID" value="NZ_AP024237.1"/>
</dbReference>
<protein>
    <submittedName>
        <fullName evidence="2">LLM class F420-dependent oxidoreductase</fullName>
    </submittedName>
</protein>
<evidence type="ECO:0000313" key="3">
    <source>
        <dbReference type="Proteomes" id="UP000595446"/>
    </source>
</evidence>
<dbReference type="PANTHER" id="PTHR42847">
    <property type="entry name" value="ALKANESULFONATE MONOOXYGENASE"/>
    <property type="match status" value="1"/>
</dbReference>
<proteinExistence type="predicted"/>
<dbReference type="InterPro" id="IPR050172">
    <property type="entry name" value="SsuD_RutA_monooxygenase"/>
</dbReference>
<dbReference type="AlphaFoldDB" id="A0A2I3EWR9"/>
<dbReference type="GO" id="GO:0046306">
    <property type="term" value="P:alkanesulfonate catabolic process"/>
    <property type="evidence" value="ECO:0007669"/>
    <property type="project" value="TreeGrafter"/>
</dbReference>
<evidence type="ECO:0000259" key="1">
    <source>
        <dbReference type="Pfam" id="PF00296"/>
    </source>
</evidence>
<organism evidence="2 3">
    <name type="scientific">Mycobacterium heckeshornense</name>
    <dbReference type="NCBI Taxonomy" id="110505"/>
    <lineage>
        <taxon>Bacteria</taxon>
        <taxon>Bacillati</taxon>
        <taxon>Actinomycetota</taxon>
        <taxon>Actinomycetes</taxon>
        <taxon>Mycobacteriales</taxon>
        <taxon>Mycobacteriaceae</taxon>
        <taxon>Mycobacterium</taxon>
    </lineage>
</organism>